<dbReference type="InterPro" id="IPR029069">
    <property type="entry name" value="HotDog_dom_sf"/>
</dbReference>
<proteinExistence type="predicted"/>
<comment type="caution">
    <text evidence="3">The sequence shown here is derived from an EMBL/GenBank/DDBJ whole genome shotgun (WGS) entry which is preliminary data.</text>
</comment>
<organism evidence="3 4">
    <name type="scientific">Pontibacter populi</name>
    <dbReference type="NCBI Taxonomy" id="890055"/>
    <lineage>
        <taxon>Bacteria</taxon>
        <taxon>Pseudomonadati</taxon>
        <taxon>Bacteroidota</taxon>
        <taxon>Cytophagia</taxon>
        <taxon>Cytophagales</taxon>
        <taxon>Hymenobacteraceae</taxon>
        <taxon>Pontibacter</taxon>
    </lineage>
</organism>
<keyword evidence="1 3" id="KW-0378">Hydrolase</keyword>
<dbReference type="EC" id="3.1.2.-" evidence="3"/>
<dbReference type="GO" id="GO:0016787">
    <property type="term" value="F:hydrolase activity"/>
    <property type="evidence" value="ECO:0007669"/>
    <property type="project" value="UniProtKB-KW"/>
</dbReference>
<evidence type="ECO:0000313" key="3">
    <source>
        <dbReference type="EMBL" id="MER2997958.1"/>
    </source>
</evidence>
<evidence type="ECO:0000259" key="2">
    <source>
        <dbReference type="Pfam" id="PF03061"/>
    </source>
</evidence>
<dbReference type="NCBIfam" id="TIGR00369">
    <property type="entry name" value="unchar_dom_1"/>
    <property type="match status" value="1"/>
</dbReference>
<evidence type="ECO:0000256" key="1">
    <source>
        <dbReference type="ARBA" id="ARBA00022801"/>
    </source>
</evidence>
<protein>
    <submittedName>
        <fullName evidence="3">PaaI family thioesterase</fullName>
        <ecNumber evidence="3">3.1.2.-</ecNumber>
    </submittedName>
</protein>
<dbReference type="Pfam" id="PF03061">
    <property type="entry name" value="4HBT"/>
    <property type="match status" value="1"/>
</dbReference>
<dbReference type="InterPro" id="IPR006683">
    <property type="entry name" value="Thioestr_dom"/>
</dbReference>
<dbReference type="SUPFAM" id="SSF54637">
    <property type="entry name" value="Thioesterase/thiol ester dehydrase-isomerase"/>
    <property type="match status" value="1"/>
</dbReference>
<name>A0ABV1RU91_9BACT</name>
<sequence>MDAATHYRQLEKLYHSANIQQFIDGSQLKIEHQTAEITLPGNPKYNHGANAMHGALYFKLLDDAAYFAVASIVQDVFIVTSSFQLNLVRPVTGGTIKAVGKVRTIGKNLFVAEATLYNEQGKEVAFGTGQFMKTNQPLSSLQGYEATNY</sequence>
<dbReference type="Proteomes" id="UP001476807">
    <property type="component" value="Unassembled WGS sequence"/>
</dbReference>
<dbReference type="EMBL" id="JBEOKT010000007">
    <property type="protein sequence ID" value="MER2997958.1"/>
    <property type="molecule type" value="Genomic_DNA"/>
</dbReference>
<dbReference type="RefSeq" id="WP_350412403.1">
    <property type="nucleotide sequence ID" value="NZ_JBEOKT010000007.1"/>
</dbReference>
<accession>A0ABV1RU91</accession>
<evidence type="ECO:0000313" key="4">
    <source>
        <dbReference type="Proteomes" id="UP001476807"/>
    </source>
</evidence>
<dbReference type="CDD" id="cd03443">
    <property type="entry name" value="PaaI_thioesterase"/>
    <property type="match status" value="1"/>
</dbReference>
<dbReference type="Gene3D" id="3.10.129.10">
    <property type="entry name" value="Hotdog Thioesterase"/>
    <property type="match status" value="1"/>
</dbReference>
<keyword evidence="4" id="KW-1185">Reference proteome</keyword>
<feature type="domain" description="Thioesterase" evidence="2">
    <location>
        <begin position="51"/>
        <end position="125"/>
    </location>
</feature>
<dbReference type="InterPro" id="IPR003736">
    <property type="entry name" value="PAAI_dom"/>
</dbReference>
<gene>
    <name evidence="3" type="ORF">ABS362_10400</name>
</gene>
<reference evidence="3 4" key="1">
    <citation type="submission" date="2024-06" db="EMBL/GenBank/DDBJ databases">
        <title>Pontibacter populi HYL7-15.</title>
        <authorList>
            <person name="Kim M.K."/>
        </authorList>
    </citation>
    <scope>NUCLEOTIDE SEQUENCE [LARGE SCALE GENOMIC DNA]</scope>
    <source>
        <strain evidence="3 4">HYL7-15</strain>
    </source>
</reference>